<organism evidence="7 8">
    <name type="scientific">Mitsuokella multacida DSM 20544</name>
    <dbReference type="NCBI Taxonomy" id="500635"/>
    <lineage>
        <taxon>Bacteria</taxon>
        <taxon>Bacillati</taxon>
        <taxon>Bacillota</taxon>
        <taxon>Negativicutes</taxon>
        <taxon>Selenomonadales</taxon>
        <taxon>Selenomonadaceae</taxon>
        <taxon>Mitsuokella</taxon>
    </lineage>
</organism>
<dbReference type="GO" id="GO:0004601">
    <property type="term" value="F:peroxidase activity"/>
    <property type="evidence" value="ECO:0007669"/>
    <property type="project" value="UniProtKB-KW"/>
</dbReference>
<dbReference type="Gene3D" id="3.40.30.10">
    <property type="entry name" value="Glutaredoxin"/>
    <property type="match status" value="1"/>
</dbReference>
<evidence type="ECO:0000259" key="6">
    <source>
        <dbReference type="PROSITE" id="PS51352"/>
    </source>
</evidence>
<proteinExistence type="inferred from homology"/>
<sequence>MAHTRERKIIMSIYDFTVKTSQGKEKSLADYKGKVLLIVNTASKCGFTPQFEALQKLYLAYKDKGLEILGFPCNQFAAQDPGSDAEIQQFCRYNYGVTFQIFEKGDVRGETAQPLFQYLTKEKGFEGFDKEHPNAAILEDVLKKNFPEYLEGDGIKWNFTKFLIDREGNVVKRFEPTKEPAAIAADIEALL</sequence>
<dbReference type="PROSITE" id="PS51355">
    <property type="entry name" value="GLUTATHIONE_PEROXID_3"/>
    <property type="match status" value="1"/>
</dbReference>
<dbReference type="GO" id="GO:0034599">
    <property type="term" value="P:cellular response to oxidative stress"/>
    <property type="evidence" value="ECO:0007669"/>
    <property type="project" value="TreeGrafter"/>
</dbReference>
<dbReference type="FunFam" id="3.40.30.10:FF:000010">
    <property type="entry name" value="Glutathione peroxidase"/>
    <property type="match status" value="1"/>
</dbReference>
<dbReference type="SUPFAM" id="SSF52833">
    <property type="entry name" value="Thioredoxin-like"/>
    <property type="match status" value="1"/>
</dbReference>
<evidence type="ECO:0000313" key="8">
    <source>
        <dbReference type="Proteomes" id="UP000003671"/>
    </source>
</evidence>
<dbReference type="PANTHER" id="PTHR11592">
    <property type="entry name" value="GLUTATHIONE PEROXIDASE"/>
    <property type="match status" value="1"/>
</dbReference>
<dbReference type="InterPro" id="IPR036249">
    <property type="entry name" value="Thioredoxin-like_sf"/>
</dbReference>
<dbReference type="InterPro" id="IPR029760">
    <property type="entry name" value="GPX_CS"/>
</dbReference>
<dbReference type="CDD" id="cd00340">
    <property type="entry name" value="GSH_Peroxidase"/>
    <property type="match status" value="1"/>
</dbReference>
<keyword evidence="2 5" id="KW-0575">Peroxidase</keyword>
<comment type="similarity">
    <text evidence="1 5">Belongs to the glutathione peroxidase family.</text>
</comment>
<dbReference type="PROSITE" id="PS00763">
    <property type="entry name" value="GLUTATHIONE_PEROXID_2"/>
    <property type="match status" value="1"/>
</dbReference>
<feature type="active site" evidence="4">
    <location>
        <position position="45"/>
    </location>
</feature>
<evidence type="ECO:0000256" key="3">
    <source>
        <dbReference type="ARBA" id="ARBA00023002"/>
    </source>
</evidence>
<dbReference type="Proteomes" id="UP000003671">
    <property type="component" value="Unassembled WGS sequence"/>
</dbReference>
<evidence type="ECO:0000256" key="5">
    <source>
        <dbReference type="RuleBase" id="RU000499"/>
    </source>
</evidence>
<keyword evidence="8" id="KW-1185">Reference proteome</keyword>
<accession>C9KLL2</accession>
<reference evidence="7" key="1">
    <citation type="submission" date="2009-09" db="EMBL/GenBank/DDBJ databases">
        <authorList>
            <person name="Weinstock G."/>
            <person name="Sodergren E."/>
            <person name="Clifton S."/>
            <person name="Fulton L."/>
            <person name="Fulton B."/>
            <person name="Courtney L."/>
            <person name="Fronick C."/>
            <person name="Harrison M."/>
            <person name="Strong C."/>
            <person name="Farmer C."/>
            <person name="Delahaunty K."/>
            <person name="Markovic C."/>
            <person name="Hall O."/>
            <person name="Minx P."/>
            <person name="Tomlinson C."/>
            <person name="Mitreva M."/>
            <person name="Nelson J."/>
            <person name="Hou S."/>
            <person name="Wollam A."/>
            <person name="Pepin K.H."/>
            <person name="Johnson M."/>
            <person name="Bhonagiri V."/>
            <person name="Nash W.E."/>
            <person name="Warren W."/>
            <person name="Chinwalla A."/>
            <person name="Mardis E.R."/>
            <person name="Wilson R.K."/>
        </authorList>
    </citation>
    <scope>NUCLEOTIDE SEQUENCE [LARGE SCALE GENOMIC DNA]</scope>
    <source>
        <strain evidence="7">DSM 20544</strain>
    </source>
</reference>
<dbReference type="PIRSF" id="PIRSF000303">
    <property type="entry name" value="Glutathion_perox"/>
    <property type="match status" value="1"/>
</dbReference>
<comment type="caution">
    <text evidence="7">The sequence shown here is derived from an EMBL/GenBank/DDBJ whole genome shotgun (WGS) entry which is preliminary data.</text>
</comment>
<dbReference type="eggNOG" id="COG0386">
    <property type="taxonomic scope" value="Bacteria"/>
</dbReference>
<name>C9KLL2_9FIRM</name>
<dbReference type="InterPro" id="IPR029759">
    <property type="entry name" value="GPX_AS"/>
</dbReference>
<keyword evidence="3 5" id="KW-0560">Oxidoreductase</keyword>
<gene>
    <name evidence="7" type="ORF">MITSMUL_04097</name>
</gene>
<dbReference type="PANTHER" id="PTHR11592:SF78">
    <property type="entry name" value="GLUTATHIONE PEROXIDASE"/>
    <property type="match status" value="1"/>
</dbReference>
<dbReference type="PROSITE" id="PS51352">
    <property type="entry name" value="THIOREDOXIN_2"/>
    <property type="match status" value="1"/>
</dbReference>
<dbReference type="AlphaFoldDB" id="C9KLL2"/>
<evidence type="ECO:0000256" key="4">
    <source>
        <dbReference type="PIRSR" id="PIRSR000303-1"/>
    </source>
</evidence>
<dbReference type="Pfam" id="PF00255">
    <property type="entry name" value="GSHPx"/>
    <property type="match status" value="1"/>
</dbReference>
<dbReference type="PRINTS" id="PR01011">
    <property type="entry name" value="GLUTPROXDASE"/>
</dbReference>
<evidence type="ECO:0000313" key="7">
    <source>
        <dbReference type="EMBL" id="EEX69027.1"/>
    </source>
</evidence>
<dbReference type="EMBL" id="ABWK02000012">
    <property type="protein sequence ID" value="EEX69027.1"/>
    <property type="molecule type" value="Genomic_DNA"/>
</dbReference>
<evidence type="ECO:0000256" key="2">
    <source>
        <dbReference type="ARBA" id="ARBA00022559"/>
    </source>
</evidence>
<protein>
    <recommendedName>
        <fullName evidence="5">Glutathione peroxidase</fullName>
    </recommendedName>
</protein>
<dbReference type="STRING" id="500635.MITSMUL_04097"/>
<evidence type="ECO:0000256" key="1">
    <source>
        <dbReference type="ARBA" id="ARBA00006926"/>
    </source>
</evidence>
<dbReference type="PROSITE" id="PS00460">
    <property type="entry name" value="GLUTATHIONE_PEROXID_1"/>
    <property type="match status" value="1"/>
</dbReference>
<dbReference type="InterPro" id="IPR013766">
    <property type="entry name" value="Thioredoxin_domain"/>
</dbReference>
<dbReference type="InterPro" id="IPR000889">
    <property type="entry name" value="Glutathione_peroxidase"/>
</dbReference>
<dbReference type="HOGENOM" id="CLU_029507_2_2_9"/>
<dbReference type="PATRIC" id="fig|500635.8.peg.472"/>
<feature type="domain" description="Thioredoxin" evidence="6">
    <location>
        <begin position="7"/>
        <end position="191"/>
    </location>
</feature>